<reference evidence="3 4" key="1">
    <citation type="submission" date="2023-06" db="EMBL/GenBank/DDBJ databases">
        <title>Cellulomonas sp. MW4 Whole genome sequence.</title>
        <authorList>
            <person name="Park S."/>
        </authorList>
    </citation>
    <scope>NUCLEOTIDE SEQUENCE [LARGE SCALE GENOMIC DNA]</scope>
    <source>
        <strain evidence="3 4">MW4</strain>
    </source>
</reference>
<keyword evidence="1" id="KW-1133">Transmembrane helix</keyword>
<accession>A0ABT7SFC7</accession>
<protein>
    <submittedName>
        <fullName evidence="3">Potassium channel family protein</fullName>
    </submittedName>
</protein>
<keyword evidence="3" id="KW-0406">Ion transport</keyword>
<dbReference type="EMBL" id="JAUCGQ010000001">
    <property type="protein sequence ID" value="MDM7854891.1"/>
    <property type="molecule type" value="Genomic_DNA"/>
</dbReference>
<feature type="transmembrane region" description="Helical" evidence="1">
    <location>
        <begin position="155"/>
        <end position="176"/>
    </location>
</feature>
<gene>
    <name evidence="3" type="ORF">QRT04_08110</name>
</gene>
<keyword evidence="1" id="KW-0472">Membrane</keyword>
<organism evidence="3 4">
    <name type="scientific">Cellulomonas alba</name>
    <dbReference type="NCBI Taxonomy" id="3053467"/>
    <lineage>
        <taxon>Bacteria</taxon>
        <taxon>Bacillati</taxon>
        <taxon>Actinomycetota</taxon>
        <taxon>Actinomycetes</taxon>
        <taxon>Micrococcales</taxon>
        <taxon>Cellulomonadaceae</taxon>
        <taxon>Cellulomonas</taxon>
    </lineage>
</organism>
<feature type="transmembrane region" description="Helical" evidence="1">
    <location>
        <begin position="59"/>
        <end position="82"/>
    </location>
</feature>
<feature type="domain" description="Potassium channel" evidence="2">
    <location>
        <begin position="99"/>
        <end position="178"/>
    </location>
</feature>
<feature type="transmembrane region" description="Helical" evidence="1">
    <location>
        <begin position="25"/>
        <end position="47"/>
    </location>
</feature>
<dbReference type="Pfam" id="PF07885">
    <property type="entry name" value="Ion_trans_2"/>
    <property type="match status" value="1"/>
</dbReference>
<dbReference type="Proteomes" id="UP001529338">
    <property type="component" value="Unassembled WGS sequence"/>
</dbReference>
<feature type="transmembrane region" description="Helical" evidence="1">
    <location>
        <begin position="94"/>
        <end position="113"/>
    </location>
</feature>
<keyword evidence="4" id="KW-1185">Reference proteome</keyword>
<dbReference type="InterPro" id="IPR013099">
    <property type="entry name" value="K_chnl_dom"/>
</dbReference>
<dbReference type="GO" id="GO:0034220">
    <property type="term" value="P:monoatomic ion transmembrane transport"/>
    <property type="evidence" value="ECO:0007669"/>
    <property type="project" value="UniProtKB-KW"/>
</dbReference>
<dbReference type="RefSeq" id="WP_289454712.1">
    <property type="nucleotide sequence ID" value="NZ_JAUCGQ010000001.1"/>
</dbReference>
<evidence type="ECO:0000256" key="1">
    <source>
        <dbReference type="SAM" id="Phobius"/>
    </source>
</evidence>
<sequence>MTTQGSHQLGELARASMAERAGRRAVLWAVVRSALGVVAVLGGYYLVTFDERRPTGTLAVLEILLGGLLFAFVVVIEVRAIVRARYPVLRAVETAVVSLFLFLVIFAVIYLTMSHADPEAFSESLDRTGALYFTIVTLGTVGYGDIAPVDHAARVVVSVQVLLDLAFLAVLVRVVIAAARRGLTREVADVGPAAAPNAEPGAD</sequence>
<dbReference type="SUPFAM" id="SSF81324">
    <property type="entry name" value="Voltage-gated potassium channels"/>
    <property type="match status" value="1"/>
</dbReference>
<evidence type="ECO:0000313" key="4">
    <source>
        <dbReference type="Proteomes" id="UP001529338"/>
    </source>
</evidence>
<dbReference type="Gene3D" id="1.10.287.70">
    <property type="match status" value="1"/>
</dbReference>
<comment type="caution">
    <text evidence="3">The sequence shown here is derived from an EMBL/GenBank/DDBJ whole genome shotgun (WGS) entry which is preliminary data.</text>
</comment>
<name>A0ABT7SFC7_9CELL</name>
<keyword evidence="3" id="KW-0813">Transport</keyword>
<proteinExistence type="predicted"/>
<evidence type="ECO:0000259" key="2">
    <source>
        <dbReference type="Pfam" id="PF07885"/>
    </source>
</evidence>
<keyword evidence="3" id="KW-0407">Ion channel</keyword>
<evidence type="ECO:0000313" key="3">
    <source>
        <dbReference type="EMBL" id="MDM7854891.1"/>
    </source>
</evidence>
<keyword evidence="1" id="KW-0812">Transmembrane</keyword>